<reference evidence="3" key="1">
    <citation type="journal article" date="2020" name="ISME J.">
        <title>Comparative genomics reveals insights into cyanobacterial evolution and habitat adaptation.</title>
        <authorList>
            <person name="Chen M.Y."/>
            <person name="Teng W.K."/>
            <person name="Zhao L."/>
            <person name="Hu C.X."/>
            <person name="Zhou Y.K."/>
            <person name="Han B.P."/>
            <person name="Song L.R."/>
            <person name="Shu W.S."/>
        </authorList>
    </citation>
    <scope>NUCLEOTIDE SEQUENCE [LARGE SCALE GENOMIC DNA]</scope>
    <source>
        <strain evidence="3">FACHB-251</strain>
    </source>
</reference>
<comment type="caution">
    <text evidence="2">The sequence shown here is derived from an EMBL/GenBank/DDBJ whole genome shotgun (WGS) entry which is preliminary data.</text>
</comment>
<accession>A0A926WLA8</accession>
<evidence type="ECO:0000256" key="1">
    <source>
        <dbReference type="SAM" id="MobiDB-lite"/>
    </source>
</evidence>
<name>A0A926WLA8_9NOST</name>
<organism evidence="2 3">
    <name type="scientific">Anabaena sphaerica FACHB-251</name>
    <dbReference type="NCBI Taxonomy" id="2692883"/>
    <lineage>
        <taxon>Bacteria</taxon>
        <taxon>Bacillati</taxon>
        <taxon>Cyanobacteriota</taxon>
        <taxon>Cyanophyceae</taxon>
        <taxon>Nostocales</taxon>
        <taxon>Nostocaceae</taxon>
        <taxon>Anabaena</taxon>
    </lineage>
</organism>
<dbReference type="SUPFAM" id="SSF140376">
    <property type="entry name" value="ChaB-like"/>
    <property type="match status" value="1"/>
</dbReference>
<feature type="compositionally biased region" description="Basic and acidic residues" evidence="1">
    <location>
        <begin position="60"/>
        <end position="71"/>
    </location>
</feature>
<gene>
    <name evidence="2" type="ORF">H6G06_25510</name>
</gene>
<dbReference type="Pfam" id="PF06150">
    <property type="entry name" value="ChaB"/>
    <property type="match status" value="1"/>
</dbReference>
<sequence length="81" mass="9136">MPYSKIEELPQDIKDRLPQHAQQIFVAAFNAAKSDGMIENDALEVAWNSVHNEFEPDSEGNWHRKPEDPAIHHKAVMSGGN</sequence>
<dbReference type="Gene3D" id="1.10.1740.70">
    <property type="entry name" value="ChaB"/>
    <property type="match status" value="1"/>
</dbReference>
<protein>
    <submittedName>
        <fullName evidence="2">ChaB family protein</fullName>
    </submittedName>
</protein>
<dbReference type="InterPro" id="IPR009317">
    <property type="entry name" value="ChaB"/>
</dbReference>
<evidence type="ECO:0000313" key="2">
    <source>
        <dbReference type="EMBL" id="MBD2296748.1"/>
    </source>
</evidence>
<proteinExistence type="predicted"/>
<dbReference type="RefSeq" id="WP_190564867.1">
    <property type="nucleotide sequence ID" value="NZ_JACJQU010000029.1"/>
</dbReference>
<dbReference type="EMBL" id="JACJQU010000029">
    <property type="protein sequence ID" value="MBD2296748.1"/>
    <property type="molecule type" value="Genomic_DNA"/>
</dbReference>
<dbReference type="InterPro" id="IPR037205">
    <property type="entry name" value="ChaB_sf"/>
</dbReference>
<feature type="region of interest" description="Disordered" evidence="1">
    <location>
        <begin position="57"/>
        <end position="81"/>
    </location>
</feature>
<dbReference type="Proteomes" id="UP000662185">
    <property type="component" value="Unassembled WGS sequence"/>
</dbReference>
<evidence type="ECO:0000313" key="3">
    <source>
        <dbReference type="Proteomes" id="UP000662185"/>
    </source>
</evidence>
<keyword evidence="3" id="KW-1185">Reference proteome</keyword>
<dbReference type="AlphaFoldDB" id="A0A926WLA8"/>